<evidence type="ECO:0000313" key="2">
    <source>
        <dbReference type="Proteomes" id="UP000546007"/>
    </source>
</evidence>
<dbReference type="EMBL" id="JACIES010000012">
    <property type="protein sequence ID" value="MBB4027711.1"/>
    <property type="molecule type" value="Genomic_DNA"/>
</dbReference>
<comment type="caution">
    <text evidence="1">The sequence shown here is derived from an EMBL/GenBank/DDBJ whole genome shotgun (WGS) entry which is preliminary data.</text>
</comment>
<dbReference type="AlphaFoldDB" id="A0A7W6N057"/>
<reference evidence="1 2" key="1">
    <citation type="submission" date="2020-08" db="EMBL/GenBank/DDBJ databases">
        <title>Genomic Encyclopedia of Type Strains, Phase IV (KMG-IV): sequencing the most valuable type-strain genomes for metagenomic binning, comparative biology and taxonomic classification.</title>
        <authorList>
            <person name="Goeker M."/>
        </authorList>
    </citation>
    <scope>NUCLEOTIDE SEQUENCE [LARGE SCALE GENOMIC DNA]</scope>
    <source>
        <strain evidence="1 2">DSM 105721</strain>
    </source>
</reference>
<organism evidence="1 2">
    <name type="scientific">Butyricimonas faecihominis</name>
    <dbReference type="NCBI Taxonomy" id="1472416"/>
    <lineage>
        <taxon>Bacteria</taxon>
        <taxon>Pseudomonadati</taxon>
        <taxon>Bacteroidota</taxon>
        <taxon>Bacteroidia</taxon>
        <taxon>Bacteroidales</taxon>
        <taxon>Odoribacteraceae</taxon>
        <taxon>Butyricimonas</taxon>
    </lineage>
</organism>
<protein>
    <submittedName>
        <fullName evidence="1">Uncharacterized protein</fullName>
    </submittedName>
</protein>
<keyword evidence="2" id="KW-1185">Reference proteome</keyword>
<sequence length="32" mass="3521">MKLIFMTTILASSYKEGESPPVYIEGRGCLGE</sequence>
<gene>
    <name evidence="1" type="ORF">GGR14_003525</name>
</gene>
<evidence type="ECO:0000313" key="1">
    <source>
        <dbReference type="EMBL" id="MBB4027711.1"/>
    </source>
</evidence>
<accession>A0A7W6N057</accession>
<name>A0A7W6N057_9BACT</name>
<proteinExistence type="predicted"/>
<dbReference type="Proteomes" id="UP000546007">
    <property type="component" value="Unassembled WGS sequence"/>
</dbReference>